<feature type="domain" description="Peptidase S24/S26A/S26B/S26C" evidence="1">
    <location>
        <begin position="18"/>
        <end position="121"/>
    </location>
</feature>
<dbReference type="PANTHER" id="PTHR33516">
    <property type="entry name" value="LEXA REPRESSOR"/>
    <property type="match status" value="1"/>
</dbReference>
<protein>
    <recommendedName>
        <fullName evidence="1">Peptidase S24/S26A/S26B/S26C domain-containing protein</fullName>
    </recommendedName>
</protein>
<evidence type="ECO:0000313" key="2">
    <source>
        <dbReference type="EMBL" id="AXV67672.1"/>
    </source>
</evidence>
<gene>
    <name evidence="2" type="ORF">D0907_20285</name>
</gene>
<keyword evidence="2" id="KW-0614">Plasmid</keyword>
<dbReference type="AlphaFoldDB" id="A0AAD0WEP0"/>
<dbReference type="InterPro" id="IPR015927">
    <property type="entry name" value="Peptidase_S24_S26A/B/C"/>
</dbReference>
<reference evidence="2 3" key="1">
    <citation type="submission" date="2018-08" db="EMBL/GenBank/DDBJ databases">
        <title>Draft genome sequence of Pseudoalteromonas donghaensis HJ51.</title>
        <authorList>
            <person name="Oh J."/>
            <person name="Roh D."/>
        </authorList>
    </citation>
    <scope>NUCLEOTIDE SEQUENCE [LARGE SCALE GENOMIC DNA]</scope>
    <source>
        <strain evidence="2 3">HJ51</strain>
        <plasmid evidence="2 3">unnamed2</plasmid>
    </source>
</reference>
<dbReference type="Proteomes" id="UP000264605">
    <property type="component" value="Plasmid unnamed2"/>
</dbReference>
<evidence type="ECO:0000259" key="1">
    <source>
        <dbReference type="Pfam" id="PF00717"/>
    </source>
</evidence>
<accession>A0AAD0WEP0</accession>
<dbReference type="KEGG" id="pdj:D0907_20285"/>
<name>A0AAD0WEP0_9GAMM</name>
<dbReference type="InterPro" id="IPR050077">
    <property type="entry name" value="LexA_repressor"/>
</dbReference>
<dbReference type="EMBL" id="CP032092">
    <property type="protein sequence ID" value="AXV67672.1"/>
    <property type="molecule type" value="Genomic_DNA"/>
</dbReference>
<dbReference type="GeneID" id="99507824"/>
<dbReference type="PANTHER" id="PTHR33516:SF2">
    <property type="entry name" value="LEXA REPRESSOR-RELATED"/>
    <property type="match status" value="1"/>
</dbReference>
<dbReference type="CDD" id="cd06529">
    <property type="entry name" value="S24_LexA-like"/>
    <property type="match status" value="1"/>
</dbReference>
<sequence>MLSKLTPSSTELPIADFSVAAGFPNPCEDHLSDSISLDELLIKRPSSTFLFRVSGNSMSPDITDGSIIVVDRSVTIKTGRIVLATLDNEFVVKELQLKNNKAVFISKNPDFEPIEIDIDENNDWDTHVVWGVVTGLIKIF</sequence>
<organism evidence="2 3">
    <name type="scientific">Pseudoalteromonas lipolytica</name>
    <dbReference type="NCBI Taxonomy" id="570156"/>
    <lineage>
        <taxon>Bacteria</taxon>
        <taxon>Pseudomonadati</taxon>
        <taxon>Pseudomonadota</taxon>
        <taxon>Gammaproteobacteria</taxon>
        <taxon>Alteromonadales</taxon>
        <taxon>Pseudoalteromonadaceae</taxon>
        <taxon>Pseudoalteromonas</taxon>
    </lineage>
</organism>
<geneLocation type="plasmid" evidence="2 3">
    <name>unnamed2</name>
</geneLocation>
<dbReference type="RefSeq" id="WP_118845453.1">
    <property type="nucleotide sequence ID" value="NZ_CP032092.1"/>
</dbReference>
<dbReference type="InterPro" id="IPR039418">
    <property type="entry name" value="LexA-like"/>
</dbReference>
<proteinExistence type="predicted"/>
<dbReference type="Gene3D" id="2.10.109.10">
    <property type="entry name" value="Umud Fragment, subunit A"/>
    <property type="match status" value="1"/>
</dbReference>
<dbReference type="NCBIfam" id="NF007621">
    <property type="entry name" value="PRK10276.1"/>
    <property type="match status" value="1"/>
</dbReference>
<dbReference type="Pfam" id="PF00717">
    <property type="entry name" value="Peptidase_S24"/>
    <property type="match status" value="1"/>
</dbReference>
<dbReference type="InterPro" id="IPR036286">
    <property type="entry name" value="LexA/Signal_pep-like_sf"/>
</dbReference>
<dbReference type="SUPFAM" id="SSF51306">
    <property type="entry name" value="LexA/Signal peptidase"/>
    <property type="match status" value="1"/>
</dbReference>
<evidence type="ECO:0000313" key="3">
    <source>
        <dbReference type="Proteomes" id="UP000264605"/>
    </source>
</evidence>